<dbReference type="EMBL" id="BDQA01000756">
    <property type="protein sequence ID" value="GBH22187.1"/>
    <property type="molecule type" value="Genomic_RNA"/>
</dbReference>
<sequence>MSDRSRIHEKRYQSFRKLEDFVQAQHDKNVTSNSKVDWSLPLVCDTSGAGESSCRIERTQEILKTDERAVDRLFTHVTCKRTNPVTPQFLDKDIKQVYTNRYQILSSVHVAVAKEEILSLVSEKIGLPSSVVLRVDRTNIVITGHVTEKWYQIECDASIPLLSLYVHAIPPLKKLNNNHYISHSPAHLSLEDTAQTQKITFANGTVFARRVLRHTYTVGTGTLEPFWHYTLPLTDGTCLYYHVFPPVLMLNHHLSHKHFKLSVDMFIQLLVRRGGTLHCDIRRRNIAVIDHRLVFIDDHRQDGGEYLATNPYYYDCGDAEDLILPTTFYQDLLAAFRVMASISGCVYPWNVDRNSDAVTLLFDKNMKLSGDKYYITMTYGEIYQLSVLMRKHMRRLARPSIDIESMIVKHVSTPTPSQLVAFRCQQENSGISDHVDG</sequence>
<accession>A0A2V0RAR6</accession>
<name>A0A2V0RAR6_9ZZZZ</name>
<evidence type="ECO:0000313" key="1">
    <source>
        <dbReference type="EMBL" id="GBH22187.1"/>
    </source>
</evidence>
<organism evidence="1">
    <name type="scientific">viral metagenome</name>
    <dbReference type="NCBI Taxonomy" id="1070528"/>
    <lineage>
        <taxon>unclassified sequences</taxon>
        <taxon>metagenomes</taxon>
        <taxon>organismal metagenomes</taxon>
    </lineage>
</organism>
<proteinExistence type="predicted"/>
<protein>
    <submittedName>
        <fullName evidence="1">VP4A</fullName>
    </submittedName>
</protein>
<dbReference type="AlphaFoldDB" id="A0A2V0RAR6"/>
<comment type="caution">
    <text evidence="1">The sequence shown here is derived from an EMBL/GenBank/DDBJ whole genome shotgun (WGS) entry which is preliminary data.</text>
</comment>
<reference evidence="1" key="1">
    <citation type="submission" date="2017-04" db="EMBL/GenBank/DDBJ databases">
        <title>Unveiling RNA virosphere associated with marine microorganisms.</title>
        <authorList>
            <person name="Urayama S."/>
            <person name="Takaki Y."/>
            <person name="Nishi S."/>
            <person name="Yoshida Y."/>
            <person name="Deguchi S."/>
            <person name="Takai K."/>
            <person name="Nunoura T."/>
        </authorList>
    </citation>
    <scope>NUCLEOTIDE SEQUENCE</scope>
</reference>